<evidence type="ECO:0000256" key="1">
    <source>
        <dbReference type="SAM" id="MobiDB-lite"/>
    </source>
</evidence>
<accession>A0AAD5XCM3</accession>
<reference evidence="3" key="1">
    <citation type="submission" date="2020-05" db="EMBL/GenBank/DDBJ databases">
        <title>Phylogenomic resolution of chytrid fungi.</title>
        <authorList>
            <person name="Stajich J.E."/>
            <person name="Amses K."/>
            <person name="Simmons R."/>
            <person name="Seto K."/>
            <person name="Myers J."/>
            <person name="Bonds A."/>
            <person name="Quandt C.A."/>
            <person name="Barry K."/>
            <person name="Liu P."/>
            <person name="Grigoriev I."/>
            <person name="Longcore J.E."/>
            <person name="James T.Y."/>
        </authorList>
    </citation>
    <scope>NUCLEOTIDE SEQUENCE</scope>
    <source>
        <strain evidence="3">JEL0513</strain>
    </source>
</reference>
<organism evidence="3 4">
    <name type="scientific">Physocladia obscura</name>
    <dbReference type="NCBI Taxonomy" id="109957"/>
    <lineage>
        <taxon>Eukaryota</taxon>
        <taxon>Fungi</taxon>
        <taxon>Fungi incertae sedis</taxon>
        <taxon>Chytridiomycota</taxon>
        <taxon>Chytridiomycota incertae sedis</taxon>
        <taxon>Chytridiomycetes</taxon>
        <taxon>Chytridiales</taxon>
        <taxon>Chytriomycetaceae</taxon>
        <taxon>Physocladia</taxon>
    </lineage>
</organism>
<evidence type="ECO:0000313" key="4">
    <source>
        <dbReference type="Proteomes" id="UP001211907"/>
    </source>
</evidence>
<dbReference type="InterPro" id="IPR025340">
    <property type="entry name" value="DUF4246"/>
</dbReference>
<dbReference type="Proteomes" id="UP001211907">
    <property type="component" value="Unassembled WGS sequence"/>
</dbReference>
<sequence length="594" mass="66821">MDVSFRYKTLPLITQREVIYARALNEILIKRAWWDKLDDVEVMTRWAAELKTSVLSALTEVRSDRNNWQTSRNNGFDGSDAHKYGATVAHVSDLDFAASVPRFAFAELDWLRKNHLTKYEANQQQVVITPTSAHGVFLSDSLLSLETKAALIAHSEPLELASLAAAKWHAGTNRMALDLIHPSDYCLVYGRSMSRNSTAIITGSQPITFQNSNTRTSSDTSQRFQWLPTEFAVSAIGDGENSSGNYSVLACSYINNLHQALYPDLCNDIESILATLIPMFELALGSLDTCPVPRIEAPTDNEAYQGDEYMWHRNSWIRHQYGSDADVTNKKLQDDFDNSDETDDFIDKLGSRPIALPGLPDEFAPPSTRVANLPRVILNGRIIKVIIKMASIHLTPEKPKYEGGGWHLEGMENEAIAATAIVYYSTFNITSSRLTFRNVHEDEDSFEYGQSDFAGLEKVFDFVNELTENVQTCGQIEAADGRVVVFPNFLHHRVEPFELVDKNKNGHRKILALFLVHPDAVDVKSTTNVCMQQQDWVAQDLFVHVFQHVQIPLELVRRIVQFTGGSTMTEKEAANYSNEVMEERKNTKKGGYAN</sequence>
<dbReference type="PANTHER" id="PTHR33119:SF1">
    <property type="entry name" value="FE2OG DIOXYGENASE DOMAIN-CONTAINING PROTEIN"/>
    <property type="match status" value="1"/>
</dbReference>
<dbReference type="Pfam" id="PF14033">
    <property type="entry name" value="DUF4246"/>
    <property type="match status" value="1"/>
</dbReference>
<feature type="non-terminal residue" evidence="3">
    <location>
        <position position="594"/>
    </location>
</feature>
<evidence type="ECO:0000259" key="2">
    <source>
        <dbReference type="Pfam" id="PF14033"/>
    </source>
</evidence>
<dbReference type="InterPro" id="IPR049192">
    <property type="entry name" value="DUF4246_C"/>
</dbReference>
<dbReference type="PANTHER" id="PTHR33119">
    <property type="entry name" value="IFI3P"/>
    <property type="match status" value="1"/>
</dbReference>
<name>A0AAD5XCM3_9FUNG</name>
<protein>
    <recommendedName>
        <fullName evidence="2">DUF4246 domain-containing protein</fullName>
    </recommendedName>
</protein>
<comment type="caution">
    <text evidence="3">The sequence shown here is derived from an EMBL/GenBank/DDBJ whole genome shotgun (WGS) entry which is preliminary data.</text>
</comment>
<gene>
    <name evidence="3" type="ORF">HK100_006430</name>
</gene>
<keyword evidence="4" id="KW-1185">Reference proteome</keyword>
<feature type="domain" description="DUF4246" evidence="2">
    <location>
        <begin position="109"/>
        <end position="539"/>
    </location>
</feature>
<evidence type="ECO:0000313" key="3">
    <source>
        <dbReference type="EMBL" id="KAJ3093738.1"/>
    </source>
</evidence>
<dbReference type="AlphaFoldDB" id="A0AAD5XCM3"/>
<dbReference type="EMBL" id="JADGJH010002989">
    <property type="protein sequence ID" value="KAJ3093738.1"/>
    <property type="molecule type" value="Genomic_DNA"/>
</dbReference>
<feature type="region of interest" description="Disordered" evidence="1">
    <location>
        <begin position="573"/>
        <end position="594"/>
    </location>
</feature>
<proteinExistence type="predicted"/>